<protein>
    <recommendedName>
        <fullName evidence="1">Fe-containing alcohol dehydrogenase-like C-terminal domain-containing protein</fullName>
    </recommendedName>
</protein>
<dbReference type="InterPro" id="IPR039697">
    <property type="entry name" value="Alcohol_dehydrogenase_Fe"/>
</dbReference>
<proteinExistence type="predicted"/>
<dbReference type="GO" id="GO:0005739">
    <property type="term" value="C:mitochondrion"/>
    <property type="evidence" value="ECO:0007669"/>
    <property type="project" value="TreeGrafter"/>
</dbReference>
<evidence type="ECO:0000259" key="1">
    <source>
        <dbReference type="Pfam" id="PF25137"/>
    </source>
</evidence>
<dbReference type="PROSITE" id="PS00060">
    <property type="entry name" value="ADH_IRON_2"/>
    <property type="match status" value="1"/>
</dbReference>
<dbReference type="EMBL" id="BART01010314">
    <property type="protein sequence ID" value="GAG87760.1"/>
    <property type="molecule type" value="Genomic_DNA"/>
</dbReference>
<feature type="domain" description="Fe-containing alcohol dehydrogenase-like C-terminal" evidence="1">
    <location>
        <begin position="2"/>
        <end position="134"/>
    </location>
</feature>
<sequence>MTDGSDIEARERMHNAATSAGLGFGNAMASLAHAMGHVLGAVFHIPHGRAVTIFLPYTIEFAAHEAPERFAELAALLGCSNEGGEKAARALAGRIRDLCRQVGNPLSIAETGIEREAYEAELDKMIDDAFNDTQMVTTARSPSYTS</sequence>
<dbReference type="PANTHER" id="PTHR11496:SF83">
    <property type="entry name" value="HYDROXYACID-OXOACID TRANSHYDROGENASE, MITOCHONDRIAL"/>
    <property type="match status" value="1"/>
</dbReference>
<dbReference type="PANTHER" id="PTHR11496">
    <property type="entry name" value="ALCOHOL DEHYDROGENASE"/>
    <property type="match status" value="1"/>
</dbReference>
<name>X1AYA9_9ZZZZ</name>
<dbReference type="SUPFAM" id="SSF56796">
    <property type="entry name" value="Dehydroquinate synthase-like"/>
    <property type="match status" value="1"/>
</dbReference>
<organism evidence="2">
    <name type="scientific">marine sediment metagenome</name>
    <dbReference type="NCBI Taxonomy" id="412755"/>
    <lineage>
        <taxon>unclassified sequences</taxon>
        <taxon>metagenomes</taxon>
        <taxon>ecological metagenomes</taxon>
    </lineage>
</organism>
<dbReference type="GO" id="GO:0046872">
    <property type="term" value="F:metal ion binding"/>
    <property type="evidence" value="ECO:0007669"/>
    <property type="project" value="InterPro"/>
</dbReference>
<gene>
    <name evidence="2" type="ORF">S01H4_22487</name>
</gene>
<dbReference type="InterPro" id="IPR056798">
    <property type="entry name" value="ADH_Fe_C"/>
</dbReference>
<dbReference type="GO" id="GO:0004022">
    <property type="term" value="F:alcohol dehydrogenase (NAD+) activity"/>
    <property type="evidence" value="ECO:0007669"/>
    <property type="project" value="TreeGrafter"/>
</dbReference>
<dbReference type="InterPro" id="IPR018211">
    <property type="entry name" value="ADH_Fe_CS"/>
</dbReference>
<reference evidence="2" key="1">
    <citation type="journal article" date="2014" name="Front. Microbiol.">
        <title>High frequency of phylogenetically diverse reductive dehalogenase-homologous genes in deep subseafloor sedimentary metagenomes.</title>
        <authorList>
            <person name="Kawai M."/>
            <person name="Futagami T."/>
            <person name="Toyoda A."/>
            <person name="Takaki Y."/>
            <person name="Nishi S."/>
            <person name="Hori S."/>
            <person name="Arai W."/>
            <person name="Tsubouchi T."/>
            <person name="Morono Y."/>
            <person name="Uchiyama I."/>
            <person name="Ito T."/>
            <person name="Fujiyama A."/>
            <person name="Inagaki F."/>
            <person name="Takami H."/>
        </authorList>
    </citation>
    <scope>NUCLEOTIDE SEQUENCE</scope>
    <source>
        <strain evidence="2">Expedition CK06-06</strain>
    </source>
</reference>
<comment type="caution">
    <text evidence="2">The sequence shown here is derived from an EMBL/GenBank/DDBJ whole genome shotgun (WGS) entry which is preliminary data.</text>
</comment>
<accession>X1AYA9</accession>
<dbReference type="Gene3D" id="1.20.1090.10">
    <property type="entry name" value="Dehydroquinate synthase-like - alpha domain"/>
    <property type="match status" value="1"/>
</dbReference>
<evidence type="ECO:0000313" key="2">
    <source>
        <dbReference type="EMBL" id="GAG87760.1"/>
    </source>
</evidence>
<dbReference type="Pfam" id="PF25137">
    <property type="entry name" value="ADH_Fe_C"/>
    <property type="match status" value="1"/>
</dbReference>
<dbReference type="AlphaFoldDB" id="X1AYA9"/>